<proteinExistence type="inferred from homology"/>
<evidence type="ECO:0000256" key="2">
    <source>
        <dbReference type="ARBA" id="ARBA00006375"/>
    </source>
</evidence>
<evidence type="ECO:0000256" key="21">
    <source>
        <dbReference type="ARBA" id="ARBA00080567"/>
    </source>
</evidence>
<dbReference type="AlphaFoldDB" id="A0A7M5TUG9"/>
<keyword evidence="5" id="KW-0677">Repeat</keyword>
<dbReference type="SUPFAM" id="SSF103506">
    <property type="entry name" value="Mitochondrial carrier"/>
    <property type="match status" value="1"/>
</dbReference>
<evidence type="ECO:0000256" key="6">
    <source>
        <dbReference type="ARBA" id="ARBA00022792"/>
    </source>
</evidence>
<evidence type="ECO:0000256" key="8">
    <source>
        <dbReference type="ARBA" id="ARBA00022989"/>
    </source>
</evidence>
<evidence type="ECO:0000313" key="25">
    <source>
        <dbReference type="EnsemblMetazoa" id="CLYHEMP002015.1"/>
    </source>
</evidence>
<evidence type="ECO:0000256" key="12">
    <source>
        <dbReference type="ARBA" id="ARBA00050592"/>
    </source>
</evidence>
<evidence type="ECO:0000256" key="11">
    <source>
        <dbReference type="ARBA" id="ARBA00049090"/>
    </source>
</evidence>
<comment type="catalytic activity">
    <reaction evidence="12">
        <text>L-histidine(out) = L-histidine(in)</text>
        <dbReference type="Rhea" id="RHEA:72807"/>
        <dbReference type="ChEBI" id="CHEBI:57595"/>
    </reaction>
</comment>
<dbReference type="RefSeq" id="XP_066936067.1">
    <property type="nucleotide sequence ID" value="XM_067079966.1"/>
</dbReference>
<dbReference type="PRINTS" id="PR00926">
    <property type="entry name" value="MITOCARRIER"/>
</dbReference>
<comment type="catalytic activity">
    <reaction evidence="11">
        <text>L-lysine(out) + L-arginine(in) = L-lysine(in) + L-arginine(out)</text>
        <dbReference type="Rhea" id="RHEA:70827"/>
        <dbReference type="ChEBI" id="CHEBI:32551"/>
        <dbReference type="ChEBI" id="CHEBI:32682"/>
    </reaction>
</comment>
<keyword evidence="3 23" id="KW-0813">Transport</keyword>
<evidence type="ECO:0000256" key="16">
    <source>
        <dbReference type="ARBA" id="ARBA00052673"/>
    </source>
</evidence>
<evidence type="ECO:0000256" key="17">
    <source>
        <dbReference type="ARBA" id="ARBA00071763"/>
    </source>
</evidence>
<dbReference type="OrthoDB" id="193856at2759"/>
<dbReference type="GO" id="GO:0005743">
    <property type="term" value="C:mitochondrial inner membrane"/>
    <property type="evidence" value="ECO:0007669"/>
    <property type="project" value="UniProtKB-SubCell"/>
</dbReference>
<dbReference type="EnsemblMetazoa" id="CLYHEMT002015.1">
    <property type="protein sequence ID" value="CLYHEMP002015.1"/>
    <property type="gene ID" value="CLYHEMG002015"/>
</dbReference>
<evidence type="ECO:0000256" key="23">
    <source>
        <dbReference type="RuleBase" id="RU000488"/>
    </source>
</evidence>
<evidence type="ECO:0000256" key="20">
    <source>
        <dbReference type="ARBA" id="ARBA00079387"/>
    </source>
</evidence>
<protein>
    <recommendedName>
        <fullName evidence="17">Mitochondrial basic amino acids transporter</fullName>
    </recommendedName>
    <alternativeName>
        <fullName evidence="21">Carnitine/acylcarnitine translocase-like</fullName>
    </alternativeName>
    <alternativeName>
        <fullName evidence="20">Mitochondrial carnitine/acylcarnitine carrier protein CACL</fullName>
    </alternativeName>
    <alternativeName>
        <fullName evidence="19">Mitochondrial ornithine transporter 3</fullName>
    </alternativeName>
    <alternativeName>
        <fullName evidence="18">Solute carrier family 25 member 29</fullName>
    </alternativeName>
</protein>
<dbReference type="InterPro" id="IPR050567">
    <property type="entry name" value="Mitochondrial_Carrier"/>
</dbReference>
<organism evidence="25 26">
    <name type="scientific">Clytia hemisphaerica</name>
    <dbReference type="NCBI Taxonomy" id="252671"/>
    <lineage>
        <taxon>Eukaryota</taxon>
        <taxon>Metazoa</taxon>
        <taxon>Cnidaria</taxon>
        <taxon>Hydrozoa</taxon>
        <taxon>Hydroidolina</taxon>
        <taxon>Leptothecata</taxon>
        <taxon>Obeliida</taxon>
        <taxon>Clytiidae</taxon>
        <taxon>Clytia</taxon>
    </lineage>
</organism>
<feature type="transmembrane region" description="Helical" evidence="24">
    <location>
        <begin position="192"/>
        <end position="212"/>
    </location>
</feature>
<dbReference type="Gene3D" id="1.50.40.10">
    <property type="entry name" value="Mitochondrial carrier domain"/>
    <property type="match status" value="2"/>
</dbReference>
<evidence type="ECO:0000256" key="19">
    <source>
        <dbReference type="ARBA" id="ARBA00078745"/>
    </source>
</evidence>
<feature type="repeat" description="Solcar" evidence="22">
    <location>
        <begin position="86"/>
        <end position="178"/>
    </location>
</feature>
<sequence>MALDFGAGCLGGAAGVVVGQPFDTVKVRLQVPKASYRGVFHCFTTMVKEESIFSLYKGMTPPLLGVAFQNAILFGLQGYFRRFVDDSVSGEMIAGALTGASQAIVTAPIEHAKIKLQIQGTGCPTQNTRRYKGPIQTILQIRRESGTKSCFRGLLGVVLRDMPGTAIYFGSFSFLNQFFIPEGGDINSLRPATLLFTGGLAGMLSWAAFYPIDVIKTRIQAEGLQPHGRYASYTDCAVVSFKEEGYTWMTRGFGATMLRAFPVNAAIFATVTLIYRYMRSQSSDEYDD</sequence>
<feature type="repeat" description="Solcar" evidence="22">
    <location>
        <begin position="1"/>
        <end position="83"/>
    </location>
</feature>
<dbReference type="RefSeq" id="XP_066936068.1">
    <property type="nucleotide sequence ID" value="XM_067079967.1"/>
</dbReference>
<comment type="catalytic activity">
    <reaction evidence="13">
        <text>L-histidine(out) + L-arginine(in) = L-histidine(in) + L-arginine(out)</text>
        <dbReference type="Rhea" id="RHEA:71063"/>
        <dbReference type="ChEBI" id="CHEBI:32682"/>
        <dbReference type="ChEBI" id="CHEBI:57595"/>
    </reaction>
</comment>
<reference evidence="25" key="1">
    <citation type="submission" date="2021-01" db="UniProtKB">
        <authorList>
            <consortium name="EnsemblMetazoa"/>
        </authorList>
    </citation>
    <scope>IDENTIFICATION</scope>
</reference>
<evidence type="ECO:0000256" key="3">
    <source>
        <dbReference type="ARBA" id="ARBA00022448"/>
    </source>
</evidence>
<dbReference type="FunFam" id="1.50.40.10:FF:000037">
    <property type="entry name" value="Solute carrier family 25 member 29"/>
    <property type="match status" value="1"/>
</dbReference>
<comment type="catalytic activity">
    <reaction evidence="14">
        <text>L-homoarginine(in) + L-arginine(out) = L-homoarginine(out) + L-arginine(in)</text>
        <dbReference type="Rhea" id="RHEA:72799"/>
        <dbReference type="ChEBI" id="CHEBI:32682"/>
        <dbReference type="ChEBI" id="CHEBI:143006"/>
    </reaction>
</comment>
<evidence type="ECO:0000256" key="4">
    <source>
        <dbReference type="ARBA" id="ARBA00022692"/>
    </source>
</evidence>
<dbReference type="InterPro" id="IPR023395">
    <property type="entry name" value="MCP_dom_sf"/>
</dbReference>
<keyword evidence="7" id="KW-0029">Amino-acid transport</keyword>
<dbReference type="RefSeq" id="XP_066936066.1">
    <property type="nucleotide sequence ID" value="XM_067079965.1"/>
</dbReference>
<evidence type="ECO:0000256" key="10">
    <source>
        <dbReference type="ARBA" id="ARBA00023136"/>
    </source>
</evidence>
<accession>A0A7M5TUG9</accession>
<dbReference type="EnsemblMetazoa" id="CLYHEMT002015.2">
    <property type="protein sequence ID" value="CLYHEMP002015.2"/>
    <property type="gene ID" value="CLYHEMG002015"/>
</dbReference>
<comment type="similarity">
    <text evidence="2 23">Belongs to the mitochondrial carrier (TC 2.A.29) family.</text>
</comment>
<evidence type="ECO:0000256" key="7">
    <source>
        <dbReference type="ARBA" id="ARBA00022970"/>
    </source>
</evidence>
<name>A0A7M5TUG9_9CNID</name>
<comment type="catalytic activity">
    <reaction evidence="15">
        <text>L-ornithine(in) + L-arginine(out) = L-ornithine(out) + L-arginine(in)</text>
        <dbReference type="Rhea" id="RHEA:34991"/>
        <dbReference type="ChEBI" id="CHEBI:32682"/>
        <dbReference type="ChEBI" id="CHEBI:46911"/>
    </reaction>
</comment>
<keyword evidence="9" id="KW-0496">Mitochondrion</keyword>
<feature type="repeat" description="Solcar" evidence="22">
    <location>
        <begin position="189"/>
        <end position="277"/>
    </location>
</feature>
<keyword evidence="8 24" id="KW-1133">Transmembrane helix</keyword>
<dbReference type="PANTHER" id="PTHR45624">
    <property type="entry name" value="MITOCHONDRIAL BASIC AMINO ACIDS TRANSPORTER-RELATED"/>
    <property type="match status" value="1"/>
</dbReference>
<evidence type="ECO:0000256" key="14">
    <source>
        <dbReference type="ARBA" id="ARBA00051045"/>
    </source>
</evidence>
<evidence type="ECO:0000256" key="13">
    <source>
        <dbReference type="ARBA" id="ARBA00050768"/>
    </source>
</evidence>
<keyword evidence="26" id="KW-1185">Reference proteome</keyword>
<evidence type="ECO:0000256" key="5">
    <source>
        <dbReference type="ARBA" id="ARBA00022737"/>
    </source>
</evidence>
<evidence type="ECO:0000256" key="9">
    <source>
        <dbReference type="ARBA" id="ARBA00023128"/>
    </source>
</evidence>
<keyword evidence="4 22" id="KW-0812">Transmembrane</keyword>
<dbReference type="GO" id="GO:1990575">
    <property type="term" value="P:mitochondrial L-ornithine transmembrane transport"/>
    <property type="evidence" value="ECO:0007669"/>
    <property type="project" value="UniProtKB-ARBA"/>
</dbReference>
<dbReference type="Proteomes" id="UP000594262">
    <property type="component" value="Unplaced"/>
</dbReference>
<comment type="subcellular location">
    <subcellularLocation>
        <location evidence="1">Mitochondrion inner membrane</location>
        <topology evidence="1">Multi-pass membrane protein</topology>
    </subcellularLocation>
</comment>
<dbReference type="PANTHER" id="PTHR45624:SF61">
    <property type="entry name" value="MITOCHONDRIAL BASIC AMINO ACIDS TRANSPORTER"/>
    <property type="match status" value="1"/>
</dbReference>
<keyword evidence="10 22" id="KW-0472">Membrane</keyword>
<dbReference type="GeneID" id="136823795"/>
<evidence type="ECO:0000313" key="26">
    <source>
        <dbReference type="Proteomes" id="UP000594262"/>
    </source>
</evidence>
<evidence type="ECO:0000256" key="1">
    <source>
        <dbReference type="ARBA" id="ARBA00004448"/>
    </source>
</evidence>
<keyword evidence="6" id="KW-0999">Mitochondrion inner membrane</keyword>
<feature type="transmembrane region" description="Helical" evidence="24">
    <location>
        <begin position="258"/>
        <end position="278"/>
    </location>
</feature>
<evidence type="ECO:0000256" key="22">
    <source>
        <dbReference type="PROSITE-ProRule" id="PRU00282"/>
    </source>
</evidence>
<dbReference type="InterPro" id="IPR018108">
    <property type="entry name" value="MCP_transmembrane"/>
</dbReference>
<dbReference type="Pfam" id="PF00153">
    <property type="entry name" value="Mito_carr"/>
    <property type="match status" value="3"/>
</dbReference>
<dbReference type="GO" id="GO:0005289">
    <property type="term" value="F:high-affinity L-arginine transmembrane transporter activity"/>
    <property type="evidence" value="ECO:0007669"/>
    <property type="project" value="TreeGrafter"/>
</dbReference>
<evidence type="ECO:0000256" key="18">
    <source>
        <dbReference type="ARBA" id="ARBA00076491"/>
    </source>
</evidence>
<dbReference type="PROSITE" id="PS50920">
    <property type="entry name" value="SOLCAR"/>
    <property type="match status" value="3"/>
</dbReference>
<comment type="catalytic activity">
    <reaction evidence="16">
        <text>N(omega)-methyl-L-arginine(in) + L-arginine(out) = N(omega)-methyl-L-arginine(out) + L-arginine(in)</text>
        <dbReference type="Rhea" id="RHEA:72803"/>
        <dbReference type="ChEBI" id="CHEBI:32682"/>
        <dbReference type="ChEBI" id="CHEBI:114953"/>
    </reaction>
</comment>
<dbReference type="InterPro" id="IPR002067">
    <property type="entry name" value="MCP"/>
</dbReference>
<evidence type="ECO:0000256" key="15">
    <source>
        <dbReference type="ARBA" id="ARBA00051921"/>
    </source>
</evidence>
<evidence type="ECO:0000256" key="24">
    <source>
        <dbReference type="SAM" id="Phobius"/>
    </source>
</evidence>